<dbReference type="EMBL" id="VUYU01000038">
    <property type="protein sequence ID" value="NHZ38008.1"/>
    <property type="molecule type" value="Genomic_DNA"/>
</dbReference>
<keyword evidence="2" id="KW-0472">Membrane</keyword>
<protein>
    <submittedName>
        <fullName evidence="4">FAD-binding oxidoreductase</fullName>
    </submittedName>
</protein>
<dbReference type="Gene3D" id="3.30.9.10">
    <property type="entry name" value="D-Amino Acid Oxidase, subunit A, domain 2"/>
    <property type="match status" value="1"/>
</dbReference>
<evidence type="ECO:0000313" key="5">
    <source>
        <dbReference type="Proteomes" id="UP000785613"/>
    </source>
</evidence>
<keyword evidence="5" id="KW-1185">Reference proteome</keyword>
<evidence type="ECO:0000313" key="4">
    <source>
        <dbReference type="EMBL" id="NHZ38008.1"/>
    </source>
</evidence>
<name>A0ABX0LT34_9BURK</name>
<accession>A0ABX0LT34</accession>
<dbReference type="InterPro" id="IPR006076">
    <property type="entry name" value="FAD-dep_OxRdtase"/>
</dbReference>
<dbReference type="SUPFAM" id="SSF51905">
    <property type="entry name" value="FAD/NAD(P)-binding domain"/>
    <property type="match status" value="1"/>
</dbReference>
<comment type="caution">
    <text evidence="4">The sequence shown here is derived from an EMBL/GenBank/DDBJ whole genome shotgun (WGS) entry which is preliminary data.</text>
</comment>
<evidence type="ECO:0000256" key="1">
    <source>
        <dbReference type="ARBA" id="ARBA00023002"/>
    </source>
</evidence>
<keyword evidence="2" id="KW-1133">Transmembrane helix</keyword>
<organism evidence="4 5">
    <name type="scientific">Massilia rubra</name>
    <dbReference type="NCBI Taxonomy" id="2607910"/>
    <lineage>
        <taxon>Bacteria</taxon>
        <taxon>Pseudomonadati</taxon>
        <taxon>Pseudomonadota</taxon>
        <taxon>Betaproteobacteria</taxon>
        <taxon>Burkholderiales</taxon>
        <taxon>Oxalobacteraceae</taxon>
        <taxon>Telluria group</taxon>
        <taxon>Massilia</taxon>
    </lineage>
</organism>
<reference evidence="4 5" key="1">
    <citation type="submission" date="2019-09" db="EMBL/GenBank/DDBJ databases">
        <title>Taxonomy of Antarctic Massilia spp.: description of Massilia rubra sp. nov., Massilia aquatica sp. nov., Massilia mucilaginosa sp. nov., Massilia frigida sp. nov. isolated from streams, lakes and regoliths.</title>
        <authorList>
            <person name="Holochova P."/>
            <person name="Sedlacek I."/>
            <person name="Kralova S."/>
            <person name="Maslanova I."/>
            <person name="Busse H.-J."/>
            <person name="Stankova E."/>
            <person name="Vrbovska V."/>
            <person name="Kovarovic V."/>
            <person name="Bartak M."/>
            <person name="Svec P."/>
            <person name="Pantucek R."/>
        </authorList>
    </citation>
    <scope>NUCLEOTIDE SEQUENCE [LARGE SCALE GENOMIC DNA]</scope>
    <source>
        <strain evidence="4 5">CCM 8692</strain>
    </source>
</reference>
<gene>
    <name evidence="4" type="ORF">F0185_31110</name>
</gene>
<feature type="transmembrane region" description="Helical" evidence="2">
    <location>
        <begin position="9"/>
        <end position="26"/>
    </location>
</feature>
<evidence type="ECO:0000256" key="2">
    <source>
        <dbReference type="SAM" id="Phobius"/>
    </source>
</evidence>
<evidence type="ECO:0000259" key="3">
    <source>
        <dbReference type="Pfam" id="PF01266"/>
    </source>
</evidence>
<proteinExistence type="predicted"/>
<feature type="domain" description="FAD dependent oxidoreductase" evidence="3">
    <location>
        <begin position="8"/>
        <end position="330"/>
    </location>
</feature>
<keyword evidence="2" id="KW-0812">Transmembrane</keyword>
<dbReference type="Gene3D" id="3.50.50.60">
    <property type="entry name" value="FAD/NAD(P)-binding domain"/>
    <property type="match status" value="1"/>
</dbReference>
<dbReference type="Pfam" id="PF01266">
    <property type="entry name" value="DAO"/>
    <property type="match status" value="1"/>
</dbReference>
<dbReference type="InterPro" id="IPR036188">
    <property type="entry name" value="FAD/NAD-bd_sf"/>
</dbReference>
<dbReference type="Proteomes" id="UP000785613">
    <property type="component" value="Unassembled WGS sequence"/>
</dbReference>
<keyword evidence="1" id="KW-0560">Oxidoreductase</keyword>
<dbReference type="RefSeq" id="WP_167232165.1">
    <property type="nucleotide sequence ID" value="NZ_VUYU01000038.1"/>
</dbReference>
<dbReference type="PANTHER" id="PTHR13847">
    <property type="entry name" value="SARCOSINE DEHYDROGENASE-RELATED"/>
    <property type="match status" value="1"/>
</dbReference>
<sequence>MNHHEQKRIVIVGAGIVGASLAYHLARKGAQVTVVEAGAIASGVTGRSFAWINTSAMSPDPIAQLRGAAIDAYRHLETQLPGLKIQWTGALSYGLDAGEAMPPGTVLVDRFRIARLEPHLRNPPSQAAYAPRQGALDAVVATQALIAGAREHGATILTQTPVLALAVEGARVTGIETGSGTIDADTVVLAAGTGIGRLTDKLHVSLPIVSSPAVFMRYTSRPGLVRTIISSAAMEVRQGADGTLFAAEDFLDDTVGNQPLAMALRTAGAIGNELDGAGEIKPAWACVGLRPMPADGIPIIGYLPAVAGLYVCTMHPGVTLAAIAGRLASEEIMDGERSAALGPCGPERFLASPAT</sequence>